<evidence type="ECO:0000256" key="5">
    <source>
        <dbReference type="ARBA" id="ARBA00022840"/>
    </source>
</evidence>
<dbReference type="InterPro" id="IPR003593">
    <property type="entry name" value="AAA+_ATPase"/>
</dbReference>
<dbReference type="OrthoDB" id="5575at2759"/>
<dbReference type="GO" id="GO:0016787">
    <property type="term" value="F:hydrolase activity"/>
    <property type="evidence" value="ECO:0007669"/>
    <property type="project" value="UniProtKB-KW"/>
</dbReference>
<dbReference type="Gene3D" id="1.10.150.20">
    <property type="entry name" value="5' to 3' exonuclease, C-terminal subdomain"/>
    <property type="match status" value="2"/>
</dbReference>
<dbReference type="PROSITE" id="PS51194">
    <property type="entry name" value="HELICASE_CTER"/>
    <property type="match status" value="1"/>
</dbReference>
<dbReference type="FunFam" id="3.40.50.300:FF:000102">
    <property type="entry name" value="RNA helicase, activating signal cointegrator 1"/>
    <property type="match status" value="1"/>
</dbReference>
<dbReference type="Gene3D" id="1.10.10.10">
    <property type="entry name" value="Winged helix-like DNA-binding domain superfamily/Winged helix DNA-binding domain"/>
    <property type="match status" value="2"/>
</dbReference>
<dbReference type="SMART" id="SM00487">
    <property type="entry name" value="DEXDc"/>
    <property type="match status" value="1"/>
</dbReference>
<dbReference type="GO" id="GO:0005524">
    <property type="term" value="F:ATP binding"/>
    <property type="evidence" value="ECO:0007669"/>
    <property type="project" value="UniProtKB-KW"/>
</dbReference>
<dbReference type="InterPro" id="IPR036388">
    <property type="entry name" value="WH-like_DNA-bd_sf"/>
</dbReference>
<sequence>MTEKYVQNTKYKYDLNSNLVIQGQRGGGGPNENEPSGEADTLTGKRLAQFGDLAQREKPPQTEKKKGGAAADKKKTQKQEIVDRKKHTQFEVDHSTANILTNQLNEEVLYKPKTKETRLIYEQILSLIQRHMGDLSTEDLKSATDEVLAVLKSENYNDSQRKQDIEGIIDKLSDENFNQLVVLAQQLIDYDPMDGEFRGNREEIIDVNVELDDSEDSDSQPEEGGGSDNEGGAPPLPEGEDEESKEEASKPVNEDGKIDLGQIDAQWLNRTLAGSFPDKMAEEVQELEQKVMQVLSLDNPRECEKKLFGVLSVEHFDLIRLLVKNKAAVFFGSLLQQAQSQKDKDAITKEMELSKEGRDLLDQLNGRKNILDRADDLTKKYKQPTVQDVTDMLDKRVTDEILQGSTAKTQKLLDFDHLQFQQSARLLANQKCKLPRGSQRVTKLGYEEIYVPAQRHKFKDDEDNRLIPISELPDWARPAFPPPIVTLNYIQSRVFKQAFSTNENLLICAPTGAGKTNIALLTIMQVLGSKRKNNGKFDIKNFKIVYIAPMKALVSEIVGNFQKRLQDFGVTVRELTGDIHLTKSQIDETQIIVTTPEKWDIITRKSGDRAYLELVKLIIIDEIHLLHDQRGPVLEALVARTIRQIETTSDMVRIVALSATLPNHEDVAAFLRVKEENLFHFNNTYRPVPLEQIYVGVSEKKAIKRLMLMNEICYEKVIERAGKHQILVFVHSRKETARTGKIIRDMALAKDELHKFIGEQSETREVLQQEAPTALSQDLKDLLPYGLGIHHAGLARKDRHLVEQLFAAGHLQVLVSTATLAWGVNLPAHTVIIKGTQIYSPEQGRWIELSPQDMLQMMGRAGRPQYDTLGEGIIITNHSELQYHLSLNNQQLPIESQMVTQLADQLNAEVVLGTVANVKEAVNWLAYTYLYVRMLRNPSLYGLDEDSELQRDPLLVQRRYDLIHTAAMMLSKAGMIKYDKRTGALQANAIGKVASHYYIKHASMSVYNENLKPHMNIIDVFRLFALSKEFQFIPIRENEKLELHKFIDKVPIPVKGALDETATKINILLQAYISRFKLEGYDLNADMVYVTQSAGRIFRCLFEISVKKGWAQMSETLLNVCKMVERRQWSSMTPLRQYHGIPEEILKKIEKKEQFTWSHFYDMSAQQIGEIVKFPKMGKIIHKLVHQFPRLQLQAYVQPLTRSIIRVELAIEPDFNWEPKIHGKAEPFWVLVEDSDSEQILHVEQFILKEKHSSEESLLSFVVPLYDPLPPQYFIKVISDRWLQCEMTVPVSFKHLILPEKFSQPTELQDMHSKLVREMGFKEAEELYLGEGIKEFNALVTQSYNKLYLTDESVFVGAPTGSNILQCAELSIFREIQQEHFDKIVYLSPVDSICKLRTKDWKERLGVKIGLSVEMLTGNLQQDLQIMAKADIIVSTVERWDMISRKWRQRAAVQRVGLYIMDHLQMLDATYEVVASRIRLMQNDEAIKRKIRIVGLATPLANAKDIANWLGVPFPGNSFNFHPTVRPTPLEIHIQGFDHNNKAVRMLAMQRPAYNAIKKTPRDTQSLVFVSDRKQARLTALDIITFIGSEANPSDRTRFLHVKDEAKFAQLVKQNIRGDQTLRSTLEYGVGILHDGMTEEEKSFIIGLYQSHSIMLLVAIHTLAWSLDALESHLVLILDAERYDGQQQRSLEYSIPDMLQMMGRANLGAPAKCVLYCHTPRKDYFIKFLQEPLPVESELNHKLHDALNADVVAGVIGSKQAAVDWITWTFMYRRIAQNPNYYNLGGRTGQHINDFLSELIETTVEELVKAKCLQYADEDEMELEPANLGRIAAYYYLSYSTLDQFSQSLSQATDQQMKLKNLIEILSRATEFESIPIRQGEAALLSALVPYLTYPIEGGQEKGFNKPENKTNMLLQCHFNRAPLNADLRIDQKYILENSIKLVHSLVDVISSHMSLKPVLLAMELSQMIVQAMWVSQSPLLQLPYIDQETVALLKMEAKVEDIVDFMNMDDELRQKILNIGETQMAQIAEVCNRYPNVEMEFTPTHKGMYKDGDNLELVVVIKRPDIEEQDELAVFNTPVKAQYYPGEKDEQWWVLVGRPKLNKLYSIKKITTFKAQAQFQLKLQFPVKLEEQDSGASAIDYKVYLINDSFIGVDQEDTLTIQVDRE</sequence>
<dbReference type="InterPro" id="IPR014756">
    <property type="entry name" value="Ig_E-set"/>
</dbReference>
<evidence type="ECO:0000256" key="1">
    <source>
        <dbReference type="ARBA" id="ARBA00022737"/>
    </source>
</evidence>
<dbReference type="Proteomes" id="UP000785679">
    <property type="component" value="Unassembled WGS sequence"/>
</dbReference>
<feature type="domain" description="Helicase C-terminal" evidence="8">
    <location>
        <begin position="722"/>
        <end position="906"/>
    </location>
</feature>
<dbReference type="Pfam" id="PF00270">
    <property type="entry name" value="DEAD"/>
    <property type="match status" value="2"/>
</dbReference>
<feature type="compositionally biased region" description="Basic and acidic residues" evidence="6">
    <location>
        <begin position="54"/>
        <end position="84"/>
    </location>
</feature>
<accession>A0A8J8P5Y2</accession>
<keyword evidence="4" id="KW-0347">Helicase</keyword>
<dbReference type="FunFam" id="1.10.3380.10:FF:000001">
    <property type="entry name" value="U5 small nuclear ribonucleoprotein helicase"/>
    <property type="match status" value="1"/>
</dbReference>
<dbReference type="EMBL" id="RRYP01000270">
    <property type="protein sequence ID" value="TNV87702.1"/>
    <property type="molecule type" value="Genomic_DNA"/>
</dbReference>
<dbReference type="SMART" id="SM00490">
    <property type="entry name" value="HELICc"/>
    <property type="match status" value="2"/>
</dbReference>
<dbReference type="InterPro" id="IPR048863">
    <property type="entry name" value="BRR2_plug"/>
</dbReference>
<dbReference type="InterPro" id="IPR041094">
    <property type="entry name" value="Brr2_helicase_PWI"/>
</dbReference>
<feature type="domain" description="Helicase ATP-binding" evidence="7">
    <location>
        <begin position="496"/>
        <end position="679"/>
    </location>
</feature>
<dbReference type="InterPro" id="IPR027417">
    <property type="entry name" value="P-loop_NTPase"/>
</dbReference>
<dbReference type="InterPro" id="IPR011545">
    <property type="entry name" value="DEAD/DEAH_box_helicase_dom"/>
</dbReference>
<evidence type="ECO:0000259" key="8">
    <source>
        <dbReference type="PROSITE" id="PS51194"/>
    </source>
</evidence>
<dbReference type="SUPFAM" id="SSF52540">
    <property type="entry name" value="P-loop containing nucleoside triphosphate hydrolases"/>
    <property type="match status" value="3"/>
</dbReference>
<feature type="compositionally biased region" description="Acidic residues" evidence="6">
    <location>
        <begin position="209"/>
        <end position="221"/>
    </location>
</feature>
<dbReference type="InterPro" id="IPR035892">
    <property type="entry name" value="C2_domain_sf"/>
</dbReference>
<feature type="compositionally biased region" description="Basic and acidic residues" evidence="6">
    <location>
        <begin position="246"/>
        <end position="256"/>
    </location>
</feature>
<organism evidence="9 10">
    <name type="scientific">Halteria grandinella</name>
    <dbReference type="NCBI Taxonomy" id="5974"/>
    <lineage>
        <taxon>Eukaryota</taxon>
        <taxon>Sar</taxon>
        <taxon>Alveolata</taxon>
        <taxon>Ciliophora</taxon>
        <taxon>Intramacronucleata</taxon>
        <taxon>Spirotrichea</taxon>
        <taxon>Stichotrichia</taxon>
        <taxon>Sporadotrichida</taxon>
        <taxon>Halteriidae</taxon>
        <taxon>Halteria</taxon>
    </lineage>
</organism>
<dbReference type="Pfam" id="PF23445">
    <property type="entry name" value="WHD_SNRNP200"/>
    <property type="match status" value="2"/>
</dbReference>
<protein>
    <submittedName>
        <fullName evidence="9">Uncharacterized protein</fullName>
    </submittedName>
</protein>
<dbReference type="PANTHER" id="PTHR47961">
    <property type="entry name" value="DNA POLYMERASE THETA, PUTATIVE (AFU_ORTHOLOGUE AFUA_1G05260)-RELATED"/>
    <property type="match status" value="1"/>
</dbReference>
<dbReference type="GO" id="GO:0006397">
    <property type="term" value="P:mRNA processing"/>
    <property type="evidence" value="ECO:0007669"/>
    <property type="project" value="UniProtKB-ARBA"/>
</dbReference>
<dbReference type="GO" id="GO:0004386">
    <property type="term" value="F:helicase activity"/>
    <property type="evidence" value="ECO:0007669"/>
    <property type="project" value="UniProtKB-KW"/>
</dbReference>
<dbReference type="GO" id="GO:0005634">
    <property type="term" value="C:nucleus"/>
    <property type="evidence" value="ECO:0007669"/>
    <property type="project" value="TreeGrafter"/>
</dbReference>
<dbReference type="SUPFAM" id="SSF81296">
    <property type="entry name" value="E set domains"/>
    <property type="match status" value="2"/>
</dbReference>
<dbReference type="InterPro" id="IPR050474">
    <property type="entry name" value="Hel308_SKI2-like"/>
</dbReference>
<keyword evidence="1" id="KW-0677">Repeat</keyword>
<feature type="region of interest" description="Disordered" evidence="6">
    <location>
        <begin position="209"/>
        <end position="256"/>
    </location>
</feature>
<dbReference type="FunFam" id="1.10.10.10:FF:000012">
    <property type="entry name" value="U5 small nuclear ribonucleoprotein helicase"/>
    <property type="match status" value="1"/>
</dbReference>
<evidence type="ECO:0000256" key="3">
    <source>
        <dbReference type="ARBA" id="ARBA00022801"/>
    </source>
</evidence>
<dbReference type="InterPro" id="IPR004179">
    <property type="entry name" value="Sec63-dom"/>
</dbReference>
<dbReference type="FunFam" id="2.60.40.150:FF:000004">
    <property type="entry name" value="RNA helicase, activating signal cointegrator 1"/>
    <property type="match status" value="1"/>
</dbReference>
<dbReference type="PANTHER" id="PTHR47961:SF4">
    <property type="entry name" value="ACTIVATING SIGNAL COINTEGRATOR 1 COMPLEX SUBUNIT 3"/>
    <property type="match status" value="1"/>
</dbReference>
<keyword evidence="5" id="KW-0067">ATP-binding</keyword>
<dbReference type="SMART" id="SM00382">
    <property type="entry name" value="AAA"/>
    <property type="match status" value="1"/>
</dbReference>
<dbReference type="SMART" id="SM00973">
    <property type="entry name" value="Sec63"/>
    <property type="match status" value="2"/>
</dbReference>
<dbReference type="Gene3D" id="3.40.50.300">
    <property type="entry name" value="P-loop containing nucleotide triphosphate hydrolases"/>
    <property type="match status" value="4"/>
</dbReference>
<dbReference type="Pfam" id="PF18149">
    <property type="entry name" value="Helicase_PWI"/>
    <property type="match status" value="1"/>
</dbReference>
<proteinExistence type="predicted"/>
<dbReference type="InterPro" id="IPR036390">
    <property type="entry name" value="WH_DNA-bd_sf"/>
</dbReference>
<dbReference type="FunFam" id="1.10.150.20:FF:000004">
    <property type="entry name" value="U5 small nuclear ribonucleoprotein helicase"/>
    <property type="match status" value="1"/>
</dbReference>
<evidence type="ECO:0000256" key="6">
    <source>
        <dbReference type="SAM" id="MobiDB-lite"/>
    </source>
</evidence>
<gene>
    <name evidence="9" type="ORF">FGO68_gene9476</name>
</gene>
<dbReference type="Pfam" id="PF02889">
    <property type="entry name" value="Sec63"/>
    <property type="match status" value="2"/>
</dbReference>
<dbReference type="CDD" id="cd18795">
    <property type="entry name" value="SF2_C_Ski2"/>
    <property type="match status" value="1"/>
</dbReference>
<evidence type="ECO:0000256" key="2">
    <source>
        <dbReference type="ARBA" id="ARBA00022741"/>
    </source>
</evidence>
<dbReference type="Gene3D" id="2.60.40.150">
    <property type="entry name" value="C2 domain"/>
    <property type="match status" value="2"/>
</dbReference>
<dbReference type="Pfam" id="PF00271">
    <property type="entry name" value="Helicase_C"/>
    <property type="match status" value="1"/>
</dbReference>
<reference evidence="9" key="1">
    <citation type="submission" date="2019-06" db="EMBL/GenBank/DDBJ databases">
        <authorList>
            <person name="Zheng W."/>
        </authorList>
    </citation>
    <scope>NUCLEOTIDE SEQUENCE</scope>
    <source>
        <strain evidence="9">QDHG01</strain>
    </source>
</reference>
<dbReference type="SUPFAM" id="SSF158702">
    <property type="entry name" value="Sec63 N-terminal domain-like"/>
    <property type="match status" value="2"/>
</dbReference>
<dbReference type="InterPro" id="IPR057842">
    <property type="entry name" value="WH_MER3"/>
</dbReference>
<dbReference type="Pfam" id="PF21188">
    <property type="entry name" value="BRR2_plug"/>
    <property type="match status" value="1"/>
</dbReference>
<dbReference type="FunFam" id="1.10.10.10:FF:000024">
    <property type="entry name" value="U5 small nuclear ribonucleoprotein helicase"/>
    <property type="match status" value="1"/>
</dbReference>
<feature type="region of interest" description="Disordered" evidence="6">
    <location>
        <begin position="16"/>
        <end position="84"/>
    </location>
</feature>
<evidence type="ECO:0000256" key="4">
    <source>
        <dbReference type="ARBA" id="ARBA00022806"/>
    </source>
</evidence>
<dbReference type="Gene3D" id="1.10.3380.10">
    <property type="entry name" value="Sec63 N-terminal domain-like domain"/>
    <property type="match status" value="2"/>
</dbReference>
<dbReference type="InterPro" id="IPR001650">
    <property type="entry name" value="Helicase_C-like"/>
</dbReference>
<dbReference type="PROSITE" id="PS51192">
    <property type="entry name" value="HELICASE_ATP_BIND_1"/>
    <property type="match status" value="2"/>
</dbReference>
<dbReference type="SUPFAM" id="SSF46785">
    <property type="entry name" value="Winged helix' DNA-binding domain"/>
    <property type="match status" value="2"/>
</dbReference>
<dbReference type="InterPro" id="IPR014001">
    <property type="entry name" value="Helicase_ATP-bd"/>
</dbReference>
<dbReference type="PIRSF" id="PIRSF039073">
    <property type="entry name" value="BRR2"/>
    <property type="match status" value="1"/>
</dbReference>
<evidence type="ECO:0000313" key="10">
    <source>
        <dbReference type="Proteomes" id="UP000785679"/>
    </source>
</evidence>
<name>A0A8J8P5Y2_HALGN</name>
<dbReference type="GO" id="GO:0003676">
    <property type="term" value="F:nucleic acid binding"/>
    <property type="evidence" value="ECO:0007669"/>
    <property type="project" value="InterPro"/>
</dbReference>
<keyword evidence="2" id="KW-0547">Nucleotide-binding</keyword>
<dbReference type="FunFam" id="3.40.50.300:FF:000062">
    <property type="entry name" value="U5 small nuclear ribonucleoprotein helicase"/>
    <property type="match status" value="1"/>
</dbReference>
<keyword evidence="3" id="KW-0378">Hydrolase</keyword>
<evidence type="ECO:0000313" key="9">
    <source>
        <dbReference type="EMBL" id="TNV87702.1"/>
    </source>
</evidence>
<evidence type="ECO:0000259" key="7">
    <source>
        <dbReference type="PROSITE" id="PS51192"/>
    </source>
</evidence>
<keyword evidence="10" id="KW-1185">Reference proteome</keyword>
<comment type="caution">
    <text evidence="9">The sequence shown here is derived from an EMBL/GenBank/DDBJ whole genome shotgun (WGS) entry which is preliminary data.</text>
</comment>
<feature type="domain" description="Helicase ATP-binding" evidence="7">
    <location>
        <begin position="1345"/>
        <end position="1518"/>
    </location>
</feature>